<dbReference type="InterPro" id="IPR036890">
    <property type="entry name" value="HATPase_C_sf"/>
</dbReference>
<feature type="transmembrane region" description="Helical" evidence="7">
    <location>
        <begin position="61"/>
        <end position="79"/>
    </location>
</feature>
<dbReference type="InterPro" id="IPR004358">
    <property type="entry name" value="Sig_transdc_His_kin-like_C"/>
</dbReference>
<reference evidence="10 11" key="1">
    <citation type="submission" date="2020-10" db="EMBL/GenBank/DDBJ databases">
        <title>Complete genome sequence of Paludibaculum fermentans P105T, a facultatively anaerobic acidobacterium capable of dissimilatory Fe(III) reduction.</title>
        <authorList>
            <person name="Dedysh S.N."/>
            <person name="Beletsky A.V."/>
            <person name="Kulichevskaya I.S."/>
            <person name="Mardanov A.V."/>
            <person name="Ravin N.V."/>
        </authorList>
    </citation>
    <scope>NUCLEOTIDE SEQUENCE [LARGE SCALE GENOMIC DNA]</scope>
    <source>
        <strain evidence="10 11">P105</strain>
    </source>
</reference>
<dbReference type="Pfam" id="PF02518">
    <property type="entry name" value="HATPase_c"/>
    <property type="match status" value="1"/>
</dbReference>
<dbReference type="GO" id="GO:0006355">
    <property type="term" value="P:regulation of DNA-templated transcription"/>
    <property type="evidence" value="ECO:0007669"/>
    <property type="project" value="InterPro"/>
</dbReference>
<evidence type="ECO:0000256" key="1">
    <source>
        <dbReference type="ARBA" id="ARBA00000085"/>
    </source>
</evidence>
<dbReference type="InterPro" id="IPR000014">
    <property type="entry name" value="PAS"/>
</dbReference>
<evidence type="ECO:0000259" key="9">
    <source>
        <dbReference type="PROSITE" id="PS50112"/>
    </source>
</evidence>
<sequence>MAILVLFEWYSHLDVSLGIFYVFPIAVAATALNRWQIIAVAAACAFLRGLFTPQYTGIEFGLRYTMALLAYSGMGLLIFEMSRNRRIVIAHYARLKLEQELRRRAEEQLRILAESSPAAILTLDHNGKVIAANRASHDIFGITPPDTLMDRDIGGLVPTLGSAVKLHAGQRQVRTSAWTWAKRADGTMFPIATWFSTYGDGPDHHLAAIVVDVSEEVRDREMENFRHVLSYNRLLAGAVSHEIRNLCSAASMVASNLGRRPEVAADADFQALNQLVGGLTKLASFELAKNTTARSASLAAVLDNLRVVVETDWREIDGQLEWLLPSQLPEVQADSHGLLQIFLNLAQNSLRAVDGGPVRQLTIEVEATADSVRISFNDSGPGVSQPETLFHPFRSNSDGSGLGLYISRALARSFSGDLIHVPQSSGCRFDLTLKPVRRSNDGGVPPLAAAAADSLVHRG</sequence>
<evidence type="ECO:0000256" key="7">
    <source>
        <dbReference type="SAM" id="Phobius"/>
    </source>
</evidence>
<dbReference type="PROSITE" id="PS50109">
    <property type="entry name" value="HIS_KIN"/>
    <property type="match status" value="1"/>
</dbReference>
<evidence type="ECO:0000256" key="6">
    <source>
        <dbReference type="ARBA" id="ARBA00022840"/>
    </source>
</evidence>
<keyword evidence="7" id="KW-0812">Transmembrane</keyword>
<evidence type="ECO:0000313" key="10">
    <source>
        <dbReference type="EMBL" id="QOY86811.1"/>
    </source>
</evidence>
<dbReference type="EC" id="2.7.13.3" evidence="2"/>
<feature type="transmembrane region" description="Helical" evidence="7">
    <location>
        <begin position="15"/>
        <end position="32"/>
    </location>
</feature>
<dbReference type="PANTHER" id="PTHR44936:SF10">
    <property type="entry name" value="SENSOR PROTEIN RSTB"/>
    <property type="match status" value="1"/>
</dbReference>
<accession>A0A7S7SJU6</accession>
<organism evidence="10 11">
    <name type="scientific">Paludibaculum fermentans</name>
    <dbReference type="NCBI Taxonomy" id="1473598"/>
    <lineage>
        <taxon>Bacteria</taxon>
        <taxon>Pseudomonadati</taxon>
        <taxon>Acidobacteriota</taxon>
        <taxon>Terriglobia</taxon>
        <taxon>Bryobacterales</taxon>
        <taxon>Bryobacteraceae</taxon>
        <taxon>Paludibaculum</taxon>
    </lineage>
</organism>
<evidence type="ECO:0000313" key="11">
    <source>
        <dbReference type="Proteomes" id="UP000593892"/>
    </source>
</evidence>
<keyword evidence="4" id="KW-0547">Nucleotide-binding</keyword>
<keyword evidence="3" id="KW-0808">Transferase</keyword>
<evidence type="ECO:0000256" key="5">
    <source>
        <dbReference type="ARBA" id="ARBA00022777"/>
    </source>
</evidence>
<protein>
    <recommendedName>
        <fullName evidence="2">histidine kinase</fullName>
        <ecNumber evidence="2">2.7.13.3</ecNumber>
    </recommendedName>
</protein>
<comment type="catalytic activity">
    <reaction evidence="1">
        <text>ATP + protein L-histidine = ADP + protein N-phospho-L-histidine.</text>
        <dbReference type="EC" id="2.7.13.3"/>
    </reaction>
</comment>
<dbReference type="SUPFAM" id="SSF55785">
    <property type="entry name" value="PYP-like sensor domain (PAS domain)"/>
    <property type="match status" value="1"/>
</dbReference>
<dbReference type="KEGG" id="pfer:IRI77_29115"/>
<dbReference type="InterPro" id="IPR005467">
    <property type="entry name" value="His_kinase_dom"/>
</dbReference>
<dbReference type="CDD" id="cd00130">
    <property type="entry name" value="PAS"/>
    <property type="match status" value="1"/>
</dbReference>
<dbReference type="InterPro" id="IPR035965">
    <property type="entry name" value="PAS-like_dom_sf"/>
</dbReference>
<dbReference type="SMART" id="SM00091">
    <property type="entry name" value="PAS"/>
    <property type="match status" value="1"/>
</dbReference>
<dbReference type="PANTHER" id="PTHR44936">
    <property type="entry name" value="SENSOR PROTEIN CREC"/>
    <property type="match status" value="1"/>
</dbReference>
<dbReference type="Gene3D" id="3.30.450.20">
    <property type="entry name" value="PAS domain"/>
    <property type="match status" value="1"/>
</dbReference>
<dbReference type="InterPro" id="IPR003594">
    <property type="entry name" value="HATPase_dom"/>
</dbReference>
<dbReference type="SUPFAM" id="SSF55874">
    <property type="entry name" value="ATPase domain of HSP90 chaperone/DNA topoisomerase II/histidine kinase"/>
    <property type="match status" value="1"/>
</dbReference>
<dbReference type="AlphaFoldDB" id="A0A7S7SJU6"/>
<feature type="domain" description="PAS" evidence="9">
    <location>
        <begin position="105"/>
        <end position="148"/>
    </location>
</feature>
<keyword evidence="5" id="KW-0418">Kinase</keyword>
<keyword evidence="6" id="KW-0067">ATP-binding</keyword>
<dbReference type="EMBL" id="CP063849">
    <property type="protein sequence ID" value="QOY86811.1"/>
    <property type="molecule type" value="Genomic_DNA"/>
</dbReference>
<dbReference type="Gene3D" id="3.30.565.10">
    <property type="entry name" value="Histidine kinase-like ATPase, C-terminal domain"/>
    <property type="match status" value="1"/>
</dbReference>
<keyword evidence="11" id="KW-1185">Reference proteome</keyword>
<dbReference type="InterPro" id="IPR050980">
    <property type="entry name" value="2C_sensor_his_kinase"/>
</dbReference>
<keyword evidence="7" id="KW-1133">Transmembrane helix</keyword>
<dbReference type="PRINTS" id="PR00344">
    <property type="entry name" value="BCTRLSENSOR"/>
</dbReference>
<dbReference type="PROSITE" id="PS50112">
    <property type="entry name" value="PAS"/>
    <property type="match status" value="1"/>
</dbReference>
<dbReference type="Proteomes" id="UP000593892">
    <property type="component" value="Chromosome"/>
</dbReference>
<feature type="domain" description="Histidine kinase" evidence="8">
    <location>
        <begin position="238"/>
        <end position="437"/>
    </location>
</feature>
<dbReference type="InterPro" id="IPR013767">
    <property type="entry name" value="PAS_fold"/>
</dbReference>
<evidence type="ECO:0000256" key="3">
    <source>
        <dbReference type="ARBA" id="ARBA00022679"/>
    </source>
</evidence>
<dbReference type="NCBIfam" id="TIGR00229">
    <property type="entry name" value="sensory_box"/>
    <property type="match status" value="1"/>
</dbReference>
<dbReference type="GO" id="GO:0005524">
    <property type="term" value="F:ATP binding"/>
    <property type="evidence" value="ECO:0007669"/>
    <property type="project" value="UniProtKB-KW"/>
</dbReference>
<dbReference type="RefSeq" id="WP_194448480.1">
    <property type="nucleotide sequence ID" value="NZ_CP063849.1"/>
</dbReference>
<dbReference type="GO" id="GO:0004673">
    <property type="term" value="F:protein histidine kinase activity"/>
    <property type="evidence" value="ECO:0007669"/>
    <property type="project" value="UniProtKB-EC"/>
</dbReference>
<keyword evidence="7" id="KW-0472">Membrane</keyword>
<evidence type="ECO:0000256" key="4">
    <source>
        <dbReference type="ARBA" id="ARBA00022741"/>
    </source>
</evidence>
<dbReference type="Pfam" id="PF00989">
    <property type="entry name" value="PAS"/>
    <property type="match status" value="1"/>
</dbReference>
<gene>
    <name evidence="10" type="ORF">IRI77_29115</name>
</gene>
<name>A0A7S7SJU6_PALFE</name>
<dbReference type="SMART" id="SM00387">
    <property type="entry name" value="HATPase_c"/>
    <property type="match status" value="1"/>
</dbReference>
<evidence type="ECO:0000256" key="2">
    <source>
        <dbReference type="ARBA" id="ARBA00012438"/>
    </source>
</evidence>
<evidence type="ECO:0000259" key="8">
    <source>
        <dbReference type="PROSITE" id="PS50109"/>
    </source>
</evidence>
<proteinExistence type="predicted"/>